<feature type="domain" description="VOC" evidence="1">
    <location>
        <begin position="1"/>
        <end position="59"/>
    </location>
</feature>
<dbReference type="InterPro" id="IPR029068">
    <property type="entry name" value="Glyas_Bleomycin-R_OHBP_Dase"/>
</dbReference>
<dbReference type="Gene3D" id="3.10.180.10">
    <property type="entry name" value="2,3-Dihydroxybiphenyl 1,2-Dioxygenase, domain 1"/>
    <property type="match status" value="1"/>
</dbReference>
<dbReference type="SUPFAM" id="SSF54593">
    <property type="entry name" value="Glyoxalase/Bleomycin resistance protein/Dihydroxybiphenyl dioxygenase"/>
    <property type="match status" value="1"/>
</dbReference>
<evidence type="ECO:0000313" key="3">
    <source>
        <dbReference type="Proteomes" id="UP000664052"/>
    </source>
</evidence>
<dbReference type="EMBL" id="JAFIMU010000010">
    <property type="protein sequence ID" value="MBN8232204.1"/>
    <property type="molecule type" value="Genomic_DNA"/>
</dbReference>
<evidence type="ECO:0000259" key="1">
    <source>
        <dbReference type="PROSITE" id="PS51819"/>
    </source>
</evidence>
<proteinExistence type="predicted"/>
<accession>A0ABS3DLI5</accession>
<evidence type="ECO:0000313" key="2">
    <source>
        <dbReference type="EMBL" id="MBN8232204.1"/>
    </source>
</evidence>
<sequence>MDTLGIRHIVFAADDIEGVVACLRAHGAELVGGLVRNENRYRLCSVRDPEGIIVALAEQLR</sequence>
<reference evidence="2 3" key="1">
    <citation type="submission" date="2021-02" db="EMBL/GenBank/DDBJ databases">
        <title>De Novo genome assembly of isolated myxobacteria.</title>
        <authorList>
            <person name="Stevens D.C."/>
        </authorList>
    </citation>
    <scope>NUCLEOTIDE SEQUENCE [LARGE SCALE GENOMIC DNA]</scope>
    <source>
        <strain evidence="2 3">ATCC 29039</strain>
    </source>
</reference>
<dbReference type="InterPro" id="IPR004360">
    <property type="entry name" value="Glyas_Fos-R_dOase_dom"/>
</dbReference>
<protein>
    <submittedName>
        <fullName evidence="2">VOC family protein</fullName>
    </submittedName>
</protein>
<gene>
    <name evidence="2" type="ORF">JYK02_32285</name>
</gene>
<dbReference type="Proteomes" id="UP000664052">
    <property type="component" value="Unassembled WGS sequence"/>
</dbReference>
<dbReference type="InterPro" id="IPR037523">
    <property type="entry name" value="VOC_core"/>
</dbReference>
<dbReference type="RefSeq" id="WP_207056739.1">
    <property type="nucleotide sequence ID" value="NZ_JAFIMU010000010.1"/>
</dbReference>
<dbReference type="PROSITE" id="PS51819">
    <property type="entry name" value="VOC"/>
    <property type="match status" value="1"/>
</dbReference>
<name>A0ABS3DLI5_9BACT</name>
<dbReference type="Pfam" id="PF00903">
    <property type="entry name" value="Glyoxalase"/>
    <property type="match status" value="1"/>
</dbReference>
<organism evidence="2 3">
    <name type="scientific">Corallococcus macrosporus</name>
    <dbReference type="NCBI Taxonomy" id="35"/>
    <lineage>
        <taxon>Bacteria</taxon>
        <taxon>Pseudomonadati</taxon>
        <taxon>Myxococcota</taxon>
        <taxon>Myxococcia</taxon>
        <taxon>Myxococcales</taxon>
        <taxon>Cystobacterineae</taxon>
        <taxon>Myxococcaceae</taxon>
        <taxon>Corallococcus</taxon>
    </lineage>
</organism>
<comment type="caution">
    <text evidence="2">The sequence shown here is derived from an EMBL/GenBank/DDBJ whole genome shotgun (WGS) entry which is preliminary data.</text>
</comment>
<keyword evidence="3" id="KW-1185">Reference proteome</keyword>